<proteinExistence type="predicted"/>
<dbReference type="STRING" id="33114.A0A2G2XR40"/>
<evidence type="ECO:0000313" key="2">
    <source>
        <dbReference type="EMBL" id="PHT59948.1"/>
    </source>
</evidence>
<protein>
    <submittedName>
        <fullName evidence="2">Glycine-rich protein 2</fullName>
    </submittedName>
</protein>
<dbReference type="PANTHER" id="PTHR46565:SF10">
    <property type="entry name" value="GLYCINE-RICH PROTEIN 2"/>
    <property type="match status" value="1"/>
</dbReference>
<dbReference type="EMBL" id="MLFT02000001">
    <property type="protein sequence ID" value="PHT59948.1"/>
    <property type="molecule type" value="Genomic_DNA"/>
</dbReference>
<dbReference type="InterPro" id="IPR012340">
    <property type="entry name" value="NA-bd_OB-fold"/>
</dbReference>
<reference evidence="3" key="2">
    <citation type="journal article" date="2017" name="J. Anim. Genet.">
        <title>Multiple reference genome sequences of hot pepper reveal the massive evolution of plant disease resistance genes by retroduplication.</title>
        <authorList>
            <person name="Kim S."/>
            <person name="Park J."/>
            <person name="Yeom S.-I."/>
            <person name="Kim Y.-M."/>
            <person name="Seo E."/>
            <person name="Kim K.-T."/>
            <person name="Kim M.-S."/>
            <person name="Lee J.M."/>
            <person name="Cheong K."/>
            <person name="Shin H.-S."/>
            <person name="Kim S.-B."/>
            <person name="Han K."/>
            <person name="Lee J."/>
            <person name="Park M."/>
            <person name="Lee H.-A."/>
            <person name="Lee H.-Y."/>
            <person name="Lee Y."/>
            <person name="Oh S."/>
            <person name="Lee J.H."/>
            <person name="Choi E."/>
            <person name="Choi E."/>
            <person name="Lee S.E."/>
            <person name="Jeon J."/>
            <person name="Kim H."/>
            <person name="Choi G."/>
            <person name="Song H."/>
            <person name="Lee J."/>
            <person name="Lee S.-C."/>
            <person name="Kwon J.-K."/>
            <person name="Lee H.-Y."/>
            <person name="Koo N."/>
            <person name="Hong Y."/>
            <person name="Kim R.W."/>
            <person name="Kang W.-H."/>
            <person name="Huh J.H."/>
            <person name="Kang B.-C."/>
            <person name="Yang T.-J."/>
            <person name="Lee Y.-H."/>
            <person name="Bennetzen J.L."/>
            <person name="Choi D."/>
        </authorList>
    </citation>
    <scope>NUCLEOTIDE SEQUENCE [LARGE SCALE GENOMIC DNA]</scope>
    <source>
        <strain evidence="3">cv. PBC81</strain>
    </source>
</reference>
<gene>
    <name evidence="2" type="ORF">CQW23_02311</name>
</gene>
<feature type="compositionally biased region" description="Gly residues" evidence="1">
    <location>
        <begin position="80"/>
        <end position="100"/>
    </location>
</feature>
<keyword evidence="3" id="KW-1185">Reference proteome</keyword>
<dbReference type="PANTHER" id="PTHR46565">
    <property type="entry name" value="COLD SHOCK DOMAIN PROTEIN 2"/>
    <property type="match status" value="1"/>
</dbReference>
<dbReference type="OrthoDB" id="422005at2759"/>
<organism evidence="2 3">
    <name type="scientific">Capsicum baccatum</name>
    <name type="common">Peruvian pepper</name>
    <dbReference type="NCBI Taxonomy" id="33114"/>
    <lineage>
        <taxon>Eukaryota</taxon>
        <taxon>Viridiplantae</taxon>
        <taxon>Streptophyta</taxon>
        <taxon>Embryophyta</taxon>
        <taxon>Tracheophyta</taxon>
        <taxon>Spermatophyta</taxon>
        <taxon>Magnoliopsida</taxon>
        <taxon>eudicotyledons</taxon>
        <taxon>Gunneridae</taxon>
        <taxon>Pentapetalae</taxon>
        <taxon>asterids</taxon>
        <taxon>lamiids</taxon>
        <taxon>Solanales</taxon>
        <taxon>Solanaceae</taxon>
        <taxon>Solanoideae</taxon>
        <taxon>Capsiceae</taxon>
        <taxon>Capsicum</taxon>
    </lineage>
</organism>
<reference evidence="2 3" key="1">
    <citation type="journal article" date="2017" name="Genome Biol.">
        <title>New reference genome sequences of hot pepper reveal the massive evolution of plant disease-resistance genes by retroduplication.</title>
        <authorList>
            <person name="Kim S."/>
            <person name="Park J."/>
            <person name="Yeom S.I."/>
            <person name="Kim Y.M."/>
            <person name="Seo E."/>
            <person name="Kim K.T."/>
            <person name="Kim M.S."/>
            <person name="Lee J.M."/>
            <person name="Cheong K."/>
            <person name="Shin H.S."/>
            <person name="Kim S.B."/>
            <person name="Han K."/>
            <person name="Lee J."/>
            <person name="Park M."/>
            <person name="Lee H.A."/>
            <person name="Lee H.Y."/>
            <person name="Lee Y."/>
            <person name="Oh S."/>
            <person name="Lee J.H."/>
            <person name="Choi E."/>
            <person name="Choi E."/>
            <person name="Lee S.E."/>
            <person name="Jeon J."/>
            <person name="Kim H."/>
            <person name="Choi G."/>
            <person name="Song H."/>
            <person name="Lee J."/>
            <person name="Lee S.C."/>
            <person name="Kwon J.K."/>
            <person name="Lee H.Y."/>
            <person name="Koo N."/>
            <person name="Hong Y."/>
            <person name="Kim R.W."/>
            <person name="Kang W.H."/>
            <person name="Huh J.H."/>
            <person name="Kang B.C."/>
            <person name="Yang T.J."/>
            <person name="Lee Y.H."/>
            <person name="Bennetzen J.L."/>
            <person name="Choi D."/>
        </authorList>
    </citation>
    <scope>NUCLEOTIDE SEQUENCE [LARGE SCALE GENOMIC DNA]</scope>
    <source>
        <strain evidence="3">cv. PBC81</strain>
    </source>
</reference>
<evidence type="ECO:0000256" key="1">
    <source>
        <dbReference type="SAM" id="MobiDB-lite"/>
    </source>
</evidence>
<dbReference type="Gene3D" id="2.40.50.140">
    <property type="entry name" value="Nucleic acid-binding proteins"/>
    <property type="match status" value="1"/>
</dbReference>
<sequence>MQRFPLVMEKTVLREFQVPESKQKTLQFCCYLPSDQHQSEGFRSLAEGESVEYEVENGSDGRTKAVDVTGPDGAAVSGGSRSGGDGGGRGGGGYAGDRGGSRGYGGGDSGYCKSNQQLVNQFLLGRDSRCWSSEHIRFIGNLDLCGQQVSKSCRTSMGFPVVLPHAESDEAAGRLLTCYFFTMFSKQALDLQFLHPVLQVGS</sequence>
<dbReference type="Proteomes" id="UP000224567">
    <property type="component" value="Unassembled WGS sequence"/>
</dbReference>
<evidence type="ECO:0000313" key="3">
    <source>
        <dbReference type="Proteomes" id="UP000224567"/>
    </source>
</evidence>
<dbReference type="AlphaFoldDB" id="A0A2G2XR40"/>
<name>A0A2G2XR40_CAPBA</name>
<feature type="region of interest" description="Disordered" evidence="1">
    <location>
        <begin position="54"/>
        <end position="100"/>
    </location>
</feature>
<accession>A0A2G2XR40</accession>
<comment type="caution">
    <text evidence="2">The sequence shown here is derived from an EMBL/GenBank/DDBJ whole genome shotgun (WGS) entry which is preliminary data.</text>
</comment>